<organism evidence="5 6">
    <name type="scientific">Rhizobium oryzicola</name>
    <dbReference type="NCBI Taxonomy" id="1232668"/>
    <lineage>
        <taxon>Bacteria</taxon>
        <taxon>Pseudomonadati</taxon>
        <taxon>Pseudomonadota</taxon>
        <taxon>Alphaproteobacteria</taxon>
        <taxon>Hyphomicrobiales</taxon>
        <taxon>Rhizobiaceae</taxon>
        <taxon>Rhizobium/Agrobacterium group</taxon>
        <taxon>Rhizobium</taxon>
    </lineage>
</organism>
<keyword evidence="2" id="KW-0238">DNA-binding</keyword>
<gene>
    <name evidence="5" type="ORF">Q2T52_11870</name>
</gene>
<keyword evidence="6" id="KW-1185">Reference proteome</keyword>
<protein>
    <submittedName>
        <fullName evidence="5">GntR family transcriptional regulator</fullName>
    </submittedName>
</protein>
<dbReference type="Pfam" id="PF07729">
    <property type="entry name" value="FCD"/>
    <property type="match status" value="1"/>
</dbReference>
<evidence type="ECO:0000313" key="6">
    <source>
        <dbReference type="Proteomes" id="UP001169006"/>
    </source>
</evidence>
<dbReference type="SMART" id="SM00895">
    <property type="entry name" value="FCD"/>
    <property type="match status" value="1"/>
</dbReference>
<dbReference type="PROSITE" id="PS50949">
    <property type="entry name" value="HTH_GNTR"/>
    <property type="match status" value="1"/>
</dbReference>
<dbReference type="InterPro" id="IPR036390">
    <property type="entry name" value="WH_DNA-bd_sf"/>
</dbReference>
<dbReference type="SUPFAM" id="SSF48008">
    <property type="entry name" value="GntR ligand-binding domain-like"/>
    <property type="match status" value="1"/>
</dbReference>
<dbReference type="InterPro" id="IPR036388">
    <property type="entry name" value="WH-like_DNA-bd_sf"/>
</dbReference>
<evidence type="ECO:0000313" key="5">
    <source>
        <dbReference type="EMBL" id="MDO1582779.1"/>
    </source>
</evidence>
<evidence type="ECO:0000256" key="3">
    <source>
        <dbReference type="ARBA" id="ARBA00023163"/>
    </source>
</evidence>
<reference evidence="5" key="1">
    <citation type="journal article" date="2015" name="Int. J. Syst. Evol. Microbiol.">
        <title>Rhizobium oryzicola sp. nov., potential plant-growth-promoting endophytic bacteria isolated from rice roots.</title>
        <authorList>
            <person name="Zhang X.X."/>
            <person name="Gao J.S."/>
            <person name="Cao Y.H."/>
            <person name="Sheirdil R.A."/>
            <person name="Wang X.C."/>
            <person name="Zhang L."/>
        </authorList>
    </citation>
    <scope>NUCLEOTIDE SEQUENCE</scope>
    <source>
        <strain evidence="5">05753</strain>
    </source>
</reference>
<accession>A0ABT8SWD8</accession>
<keyword evidence="1" id="KW-0805">Transcription regulation</keyword>
<dbReference type="PANTHER" id="PTHR43537">
    <property type="entry name" value="TRANSCRIPTIONAL REGULATOR, GNTR FAMILY"/>
    <property type="match status" value="1"/>
</dbReference>
<evidence type="ECO:0000259" key="4">
    <source>
        <dbReference type="PROSITE" id="PS50949"/>
    </source>
</evidence>
<dbReference type="PANTHER" id="PTHR43537:SF45">
    <property type="entry name" value="GNTR FAMILY REGULATORY PROTEIN"/>
    <property type="match status" value="1"/>
</dbReference>
<proteinExistence type="predicted"/>
<dbReference type="Gene3D" id="1.10.10.10">
    <property type="entry name" value="Winged helix-like DNA-binding domain superfamily/Winged helix DNA-binding domain"/>
    <property type="match status" value="1"/>
</dbReference>
<evidence type="ECO:0000256" key="1">
    <source>
        <dbReference type="ARBA" id="ARBA00023015"/>
    </source>
</evidence>
<dbReference type="InterPro" id="IPR000524">
    <property type="entry name" value="Tscrpt_reg_HTH_GntR"/>
</dbReference>
<dbReference type="Gene3D" id="1.20.120.530">
    <property type="entry name" value="GntR ligand-binding domain-like"/>
    <property type="match status" value="1"/>
</dbReference>
<feature type="domain" description="HTH gntR-type" evidence="4">
    <location>
        <begin position="14"/>
        <end position="81"/>
    </location>
</feature>
<reference evidence="5" key="2">
    <citation type="submission" date="2023-07" db="EMBL/GenBank/DDBJ databases">
        <authorList>
            <person name="Sun H."/>
        </authorList>
    </citation>
    <scope>NUCLEOTIDE SEQUENCE</scope>
    <source>
        <strain evidence="5">05753</strain>
    </source>
</reference>
<comment type="caution">
    <text evidence="5">The sequence shown here is derived from an EMBL/GenBank/DDBJ whole genome shotgun (WGS) entry which is preliminary data.</text>
</comment>
<dbReference type="RefSeq" id="WP_302076950.1">
    <property type="nucleotide sequence ID" value="NZ_JAUKWQ010000003.1"/>
</dbReference>
<name>A0ABT8SWD8_9HYPH</name>
<evidence type="ECO:0000256" key="2">
    <source>
        <dbReference type="ARBA" id="ARBA00023125"/>
    </source>
</evidence>
<dbReference type="Proteomes" id="UP001169006">
    <property type="component" value="Unassembled WGS sequence"/>
</dbReference>
<dbReference type="EMBL" id="JAUKWQ010000003">
    <property type="protein sequence ID" value="MDO1582779.1"/>
    <property type="molecule type" value="Genomic_DNA"/>
</dbReference>
<dbReference type="Pfam" id="PF00392">
    <property type="entry name" value="GntR"/>
    <property type="match status" value="1"/>
</dbReference>
<dbReference type="InterPro" id="IPR008920">
    <property type="entry name" value="TF_FadR/GntR_C"/>
</dbReference>
<dbReference type="SMART" id="SM00345">
    <property type="entry name" value="HTH_GNTR"/>
    <property type="match status" value="1"/>
</dbReference>
<dbReference type="SUPFAM" id="SSF46785">
    <property type="entry name" value="Winged helix' DNA-binding domain"/>
    <property type="match status" value="1"/>
</dbReference>
<dbReference type="InterPro" id="IPR011711">
    <property type="entry name" value="GntR_C"/>
</dbReference>
<keyword evidence="3" id="KW-0804">Transcription</keyword>
<sequence length="249" mass="28073">MAVKAGPLVLDRSRQVAVQVYEILKERILSVSLEPGAVLSRSVLQEEFGVSQTPVRDALLRLQEDGLVDIFPQYATRVSRIDVNHARQAQFLRLSVELEAIRRLSLQAPKETADAMEMVLRQQEAVADQSTYDRFDSLDREFHRILYEGSGNSLLWRVIRDQSGHLDRLRRLNLPMPGKMISLLADHRRIIDAIRLGDVEAAAKALRVHLSGTLSIIDVIREKYPDFVQDGMPLSSGLVMHGDRSISAK</sequence>